<sequence>MARSLAGRCDSVLHAGWTLKRKFFGKPPTARAFGWPNSGGEEIAAVVAPDVRAVAVQGV</sequence>
<proteinExistence type="predicted"/>
<comment type="caution">
    <text evidence="1">The sequence shown here is derived from an EMBL/GenBank/DDBJ whole genome shotgun (WGS) entry which is preliminary data.</text>
</comment>
<dbReference type="Proteomes" id="UP001501563">
    <property type="component" value="Unassembled WGS sequence"/>
</dbReference>
<evidence type="ECO:0000313" key="2">
    <source>
        <dbReference type="Proteomes" id="UP001501563"/>
    </source>
</evidence>
<reference evidence="2" key="1">
    <citation type="journal article" date="2019" name="Int. J. Syst. Evol. Microbiol.">
        <title>The Global Catalogue of Microorganisms (GCM) 10K type strain sequencing project: providing services to taxonomists for standard genome sequencing and annotation.</title>
        <authorList>
            <consortium name="The Broad Institute Genomics Platform"/>
            <consortium name="The Broad Institute Genome Sequencing Center for Infectious Disease"/>
            <person name="Wu L."/>
            <person name="Ma J."/>
        </authorList>
    </citation>
    <scope>NUCLEOTIDE SEQUENCE [LARGE SCALE GENOMIC DNA]</scope>
    <source>
        <strain evidence="2">JCM 16578</strain>
    </source>
</reference>
<accession>A0ABP7JVY3</accession>
<organism evidence="1 2">
    <name type="scientific">Streptomyces lannensis</name>
    <dbReference type="NCBI Taxonomy" id="766498"/>
    <lineage>
        <taxon>Bacteria</taxon>
        <taxon>Bacillati</taxon>
        <taxon>Actinomycetota</taxon>
        <taxon>Actinomycetes</taxon>
        <taxon>Kitasatosporales</taxon>
        <taxon>Streptomycetaceae</taxon>
        <taxon>Streptomyces</taxon>
    </lineage>
</organism>
<gene>
    <name evidence="1" type="ORF">GCM10022207_18110</name>
</gene>
<dbReference type="EMBL" id="BAAAZA010000004">
    <property type="protein sequence ID" value="GAA3855144.1"/>
    <property type="molecule type" value="Genomic_DNA"/>
</dbReference>
<name>A0ABP7JVY3_9ACTN</name>
<keyword evidence="2" id="KW-1185">Reference proteome</keyword>
<protein>
    <submittedName>
        <fullName evidence="1">Uncharacterized protein</fullName>
    </submittedName>
</protein>
<evidence type="ECO:0000313" key="1">
    <source>
        <dbReference type="EMBL" id="GAA3855144.1"/>
    </source>
</evidence>